<evidence type="ECO:0000313" key="1">
    <source>
        <dbReference type="EMBL" id="KAK4006065.1"/>
    </source>
</evidence>
<comment type="caution">
    <text evidence="1">The sequence shown here is derived from an EMBL/GenBank/DDBJ whole genome shotgun (WGS) entry which is preliminary data.</text>
</comment>
<gene>
    <name evidence="1" type="ORF">OUZ56_011195</name>
</gene>
<proteinExistence type="predicted"/>
<keyword evidence="2" id="KW-1185">Reference proteome</keyword>
<dbReference type="Proteomes" id="UP001234178">
    <property type="component" value="Unassembled WGS sequence"/>
</dbReference>
<sequence>MDPSTKSNQYSRNVQSSYSWPHYHPLMYGEARVEPESPPNSENRTAQCGAWPAGRSTHQQYMIDLATKVGQLSNYKNGNDIAWFRNASPQADNLKRVKYNACLVAMALKPYLEYIIDANFNSFRFSDEGQRNTATRIPYLILVTSSML</sequence>
<organism evidence="1 2">
    <name type="scientific">Daphnia magna</name>
    <dbReference type="NCBI Taxonomy" id="35525"/>
    <lineage>
        <taxon>Eukaryota</taxon>
        <taxon>Metazoa</taxon>
        <taxon>Ecdysozoa</taxon>
        <taxon>Arthropoda</taxon>
        <taxon>Crustacea</taxon>
        <taxon>Branchiopoda</taxon>
        <taxon>Diplostraca</taxon>
        <taxon>Cladocera</taxon>
        <taxon>Anomopoda</taxon>
        <taxon>Daphniidae</taxon>
        <taxon>Daphnia</taxon>
    </lineage>
</organism>
<accession>A0ABQ9YZN1</accession>
<protein>
    <submittedName>
        <fullName evidence="1">Uncharacterized protein</fullName>
    </submittedName>
</protein>
<name>A0ABQ9YZN1_9CRUS</name>
<reference evidence="1 2" key="1">
    <citation type="journal article" date="2023" name="Nucleic Acids Res.">
        <title>The hologenome of Daphnia magna reveals possible DNA methylation and microbiome-mediated evolution of the host genome.</title>
        <authorList>
            <person name="Chaturvedi A."/>
            <person name="Li X."/>
            <person name="Dhandapani V."/>
            <person name="Marshall H."/>
            <person name="Kissane S."/>
            <person name="Cuenca-Cambronero M."/>
            <person name="Asole G."/>
            <person name="Calvet F."/>
            <person name="Ruiz-Romero M."/>
            <person name="Marangio P."/>
            <person name="Guigo R."/>
            <person name="Rago D."/>
            <person name="Mirbahai L."/>
            <person name="Eastwood N."/>
            <person name="Colbourne J.K."/>
            <person name="Zhou J."/>
            <person name="Mallon E."/>
            <person name="Orsini L."/>
        </authorList>
    </citation>
    <scope>NUCLEOTIDE SEQUENCE [LARGE SCALE GENOMIC DNA]</scope>
    <source>
        <strain evidence="1">LRV0_1</strain>
    </source>
</reference>
<dbReference type="EMBL" id="JAOYFB010000002">
    <property type="protein sequence ID" value="KAK4006065.1"/>
    <property type="molecule type" value="Genomic_DNA"/>
</dbReference>
<evidence type="ECO:0000313" key="2">
    <source>
        <dbReference type="Proteomes" id="UP001234178"/>
    </source>
</evidence>